<keyword evidence="1" id="KW-0812">Transmembrane</keyword>
<organism evidence="3 4">
    <name type="scientific">Kluyvera cryocrescens</name>
    <name type="common">Kluyvera citrophila</name>
    <dbReference type="NCBI Taxonomy" id="580"/>
    <lineage>
        <taxon>Bacteria</taxon>
        <taxon>Pseudomonadati</taxon>
        <taxon>Pseudomonadota</taxon>
        <taxon>Gammaproteobacteria</taxon>
        <taxon>Enterobacterales</taxon>
        <taxon>Enterobacteriaceae</taxon>
        <taxon>Kluyvera</taxon>
    </lineage>
</organism>
<sequence length="110" mass="12736">MRFNPFCYGLLALLAAASYFHFHSFWAWLMMVNIATLLLYGIDKFAARKSWQRVPEMTLLMFGLVGGWVGALVAQQVFRHKTQKQPFRSWFMLSVVVNVVALVGWGYWQA</sequence>
<dbReference type="Pfam" id="PF06961">
    <property type="entry name" value="DUF1294"/>
    <property type="match status" value="1"/>
</dbReference>
<keyword evidence="1" id="KW-1133">Transmembrane helix</keyword>
<dbReference type="Proteomes" id="UP001276300">
    <property type="component" value="Unassembled WGS sequence"/>
</dbReference>
<dbReference type="AlphaFoldDB" id="A0A2X3E8X5"/>
<dbReference type="InterPro" id="IPR010718">
    <property type="entry name" value="DUF1294"/>
</dbReference>
<dbReference type="OrthoDB" id="72963at2"/>
<keyword evidence="4" id="KW-1185">Reference proteome</keyword>
<name>A0A2X3E8X5_KLUCR</name>
<dbReference type="Proteomes" id="UP000401081">
    <property type="component" value="Unassembled WGS sequence"/>
</dbReference>
<proteinExistence type="predicted"/>
<evidence type="ECO:0000313" key="4">
    <source>
        <dbReference type="Proteomes" id="UP000401081"/>
    </source>
</evidence>
<dbReference type="EMBL" id="JAUEQX010000020">
    <property type="protein sequence ID" value="MDW3779378.1"/>
    <property type="molecule type" value="Genomic_DNA"/>
</dbReference>
<feature type="transmembrane region" description="Helical" evidence="1">
    <location>
        <begin position="27"/>
        <end position="47"/>
    </location>
</feature>
<gene>
    <name evidence="3" type="ORF">NCTC12993_06627</name>
    <name evidence="2" type="ORF">QWU01_21480</name>
</gene>
<reference evidence="3 4" key="1">
    <citation type="submission" date="2019-03" db="EMBL/GenBank/DDBJ databases">
        <authorList>
            <consortium name="Pathogen Informatics"/>
        </authorList>
    </citation>
    <scope>NUCLEOTIDE SEQUENCE [LARGE SCALE GENOMIC DNA]</scope>
    <source>
        <strain evidence="3 4">NCTC12993</strain>
    </source>
</reference>
<protein>
    <submittedName>
        <fullName evidence="2">DUF1294 domain-containing protein</fullName>
    </submittedName>
    <submittedName>
        <fullName evidence="3">Protein of uncharacterized function (DUF1294)</fullName>
    </submittedName>
</protein>
<evidence type="ECO:0000313" key="2">
    <source>
        <dbReference type="EMBL" id="MDW3779378.1"/>
    </source>
</evidence>
<accession>A0A2X3E8X5</accession>
<evidence type="ECO:0000256" key="1">
    <source>
        <dbReference type="SAM" id="Phobius"/>
    </source>
</evidence>
<feature type="transmembrane region" description="Helical" evidence="1">
    <location>
        <begin position="90"/>
        <end position="108"/>
    </location>
</feature>
<keyword evidence="1" id="KW-0472">Membrane</keyword>
<dbReference type="GeneID" id="99778465"/>
<dbReference type="RefSeq" id="WP_061283432.1">
    <property type="nucleotide sequence ID" value="NZ_CALMQG010000066.1"/>
</dbReference>
<feature type="transmembrane region" description="Helical" evidence="1">
    <location>
        <begin position="59"/>
        <end position="78"/>
    </location>
</feature>
<reference evidence="2" key="2">
    <citation type="journal article" date="2023" name="J Glob Antimicrob Resist">
        <title>Emergence of NDM-1 and KPC-3 carbapenemases in Kluyvera cryocrescens: Investigating genetic heterogeneity and acquisition routes of blaNDM-1 in Enterobacterales species in Portugal.</title>
        <authorList>
            <person name="Loiodice M."/>
            <person name="Ribeiro M."/>
            <person name="Peixe L."/>
            <person name="Novais A."/>
        </authorList>
    </citation>
    <scope>NUCLEOTIDE SEQUENCE</scope>
    <source>
        <strain evidence="2">K629</strain>
    </source>
</reference>
<evidence type="ECO:0000313" key="3">
    <source>
        <dbReference type="EMBL" id="VFS85436.1"/>
    </source>
</evidence>
<dbReference type="STRING" id="580.GCA_001266615_02608"/>
<dbReference type="EMBL" id="CAADJD010000026">
    <property type="protein sequence ID" value="VFS85436.1"/>
    <property type="molecule type" value="Genomic_DNA"/>
</dbReference>